<dbReference type="Gene3D" id="2.60.40.10">
    <property type="entry name" value="Immunoglobulins"/>
    <property type="match status" value="3"/>
</dbReference>
<evidence type="ECO:0000313" key="1">
    <source>
        <dbReference type="EMBL" id="TNN43031.1"/>
    </source>
</evidence>
<dbReference type="AlphaFoldDB" id="A0A4Z2FPW2"/>
<dbReference type="InterPro" id="IPR013783">
    <property type="entry name" value="Ig-like_fold"/>
</dbReference>
<dbReference type="PANTHER" id="PTHR45912">
    <property type="entry name" value="CILIA- AND FLAGELLA-ASSOCIATED PROTEIN 47"/>
    <property type="match status" value="1"/>
</dbReference>
<keyword evidence="2" id="KW-1185">Reference proteome</keyword>
<reference evidence="1 2" key="1">
    <citation type="submission" date="2019-03" db="EMBL/GenBank/DDBJ databases">
        <title>First draft genome of Liparis tanakae, snailfish: a comprehensive survey of snailfish specific genes.</title>
        <authorList>
            <person name="Kim W."/>
            <person name="Song I."/>
            <person name="Jeong J.-H."/>
            <person name="Kim D."/>
            <person name="Kim S."/>
            <person name="Ryu S."/>
            <person name="Song J.Y."/>
            <person name="Lee S.K."/>
        </authorList>
    </citation>
    <scope>NUCLEOTIDE SEQUENCE [LARGE SCALE GENOMIC DNA]</scope>
    <source>
        <tissue evidence="1">Muscle</tissue>
    </source>
</reference>
<evidence type="ECO:0000313" key="2">
    <source>
        <dbReference type="Proteomes" id="UP000314294"/>
    </source>
</evidence>
<keyword evidence="1" id="KW-0966">Cell projection</keyword>
<accession>A0A4Z2FPW2</accession>
<dbReference type="EMBL" id="SRLO01000995">
    <property type="protein sequence ID" value="TNN43031.1"/>
    <property type="molecule type" value="Genomic_DNA"/>
</dbReference>
<comment type="caution">
    <text evidence="1">The sequence shown here is derived from an EMBL/GenBank/DDBJ whole genome shotgun (WGS) entry which is preliminary data.</text>
</comment>
<dbReference type="OrthoDB" id="10060824at2759"/>
<sequence length="726" mass="79798">MSRISVELAVTGSGLPVSLVPSPSRKFDFLTCVTGQRVDLLCVLQNLCPQLPVNFRFCKVAHFSSKPSAGTIGPGQCQDVVLSFAARQQGSFQVCLKLDVLGHAVQRGCTADFTRLELRCFHSITLNLSAVCCSETIHPSPKLNPGISPTVTNATGSMPLVRSSDLSRCRAMAPIAVLGADQTRLHEHRRQKSPRAGGAEFLAFPNDRATSMRPASAHRQYRTIFTGVPRYRYVDTSYAFTEEEEEQRQMHRWIYADFIEQLRRTRLQKTDERQQDSVECDVDIGMVPSHGLVPPTLRISDLESCKISETNPNYRSASPAARCCCPNDVTSINRQVNSQVLSAVPSTSQEVADCNRTLTAHELYQVVIGPLSVDFGEVCVHSLCVQQLELVNHLSVFVWLQLEVDCPELQGSSPLCHVLPPHSLSTLPLTFQSSKLGHFYRPVSFSVNQRHPGQILIQAQVVPLALELSTDLLVLRPNHTWLAQSGYRSFVTLRNQRNHTAEFTWSPLVTESGILFSIRPATGSVEPYRELDCEIVWHPSFTSPSEGDFDLCVHDGNTQRLHCVAKVGSTSVQLADTKVTFGSVPLNMPSGVVPAGGQAALKLLFSPDSVIKFDTRVEIALRNMKSMELRVGGSVESPNIEISVARFQFQGVHAGSRRAIPFALTNHSVAAAQVYFGLAEHTDFSLVIGAEKGPAASVLEVRGNQTVDCSLVFSPTQVRSRPAIFQ</sequence>
<dbReference type="PANTHER" id="PTHR45912:SF3">
    <property type="entry name" value="CILIA- AND FLAGELLA-ASSOCIATED PROTEIN 47"/>
    <property type="match status" value="1"/>
</dbReference>
<protein>
    <submittedName>
        <fullName evidence="1">Cilia-and flagella-associated protein 47</fullName>
    </submittedName>
</protein>
<organism evidence="1 2">
    <name type="scientific">Liparis tanakae</name>
    <name type="common">Tanaka's snailfish</name>
    <dbReference type="NCBI Taxonomy" id="230148"/>
    <lineage>
        <taxon>Eukaryota</taxon>
        <taxon>Metazoa</taxon>
        <taxon>Chordata</taxon>
        <taxon>Craniata</taxon>
        <taxon>Vertebrata</taxon>
        <taxon>Euteleostomi</taxon>
        <taxon>Actinopterygii</taxon>
        <taxon>Neopterygii</taxon>
        <taxon>Teleostei</taxon>
        <taxon>Neoteleostei</taxon>
        <taxon>Acanthomorphata</taxon>
        <taxon>Eupercaria</taxon>
        <taxon>Perciformes</taxon>
        <taxon>Cottioidei</taxon>
        <taxon>Cottales</taxon>
        <taxon>Liparidae</taxon>
        <taxon>Liparis</taxon>
    </lineage>
</organism>
<dbReference type="Proteomes" id="UP000314294">
    <property type="component" value="Unassembled WGS sequence"/>
</dbReference>
<gene>
    <name evidence="1" type="primary">CFAP47_1</name>
    <name evidence="1" type="ORF">EYF80_046770</name>
</gene>
<keyword evidence="1" id="KW-0282">Flagellum</keyword>
<proteinExistence type="predicted"/>
<dbReference type="GO" id="GO:0007288">
    <property type="term" value="P:sperm axoneme assembly"/>
    <property type="evidence" value="ECO:0007669"/>
    <property type="project" value="TreeGrafter"/>
</dbReference>
<dbReference type="GO" id="GO:0005929">
    <property type="term" value="C:cilium"/>
    <property type="evidence" value="ECO:0007669"/>
    <property type="project" value="TreeGrafter"/>
</dbReference>
<keyword evidence="1" id="KW-0969">Cilium</keyword>
<name>A0A4Z2FPW2_9TELE</name>